<evidence type="ECO:0000313" key="3">
    <source>
        <dbReference type="Proteomes" id="UP000553632"/>
    </source>
</evidence>
<evidence type="ECO:0000256" key="1">
    <source>
        <dbReference type="SAM" id="MobiDB-lite"/>
    </source>
</evidence>
<dbReference type="EMBL" id="JABANO010010490">
    <property type="protein sequence ID" value="KAF4745082.1"/>
    <property type="molecule type" value="Genomic_DNA"/>
</dbReference>
<gene>
    <name evidence="2" type="ORF">FOZ63_029573</name>
</gene>
<name>A0A7J6TK97_PEROL</name>
<reference evidence="2 3" key="1">
    <citation type="submission" date="2020-04" db="EMBL/GenBank/DDBJ databases">
        <title>Perkinsus olseni comparative genomics.</title>
        <authorList>
            <person name="Bogema D.R."/>
        </authorList>
    </citation>
    <scope>NUCLEOTIDE SEQUENCE [LARGE SCALE GENOMIC DNA]</scope>
    <source>
        <strain evidence="2 3">ATCC PRA-207</strain>
    </source>
</reference>
<organism evidence="2 3">
    <name type="scientific">Perkinsus olseni</name>
    <name type="common">Perkinsus atlanticus</name>
    <dbReference type="NCBI Taxonomy" id="32597"/>
    <lineage>
        <taxon>Eukaryota</taxon>
        <taxon>Sar</taxon>
        <taxon>Alveolata</taxon>
        <taxon>Perkinsozoa</taxon>
        <taxon>Perkinsea</taxon>
        <taxon>Perkinsida</taxon>
        <taxon>Perkinsidae</taxon>
        <taxon>Perkinsus</taxon>
    </lineage>
</organism>
<feature type="region of interest" description="Disordered" evidence="1">
    <location>
        <begin position="317"/>
        <end position="353"/>
    </location>
</feature>
<sequence length="454" mass="50475">MGVHGSRERPKAFTSGGGHVAVSMTKPVMLDTPRRCGEVSMMAKEDSLEGSAWTFFAILQVLHAGRHSEEGKEETFRVGHRGQEQAKSLQITELPLTDLSVLVNVDSILRVSLYAAKDRDTTQRLIATDDYLASLEELPVLPSGQEQASGLFMSGDSEAPSPAMSDRSSLHAEAYFAGECVVPIRAVGERFGGGMIMQWIALDPRGLRTDGCLEGDARSDIHKVSALFRDLLSKAQTELWTPKICISVRDAAFPFEDRLPVGGVWVMGGRIRKEMPCFAKASNGLVRDDEYVRALTKNLEATTRMLYSVVEQLDGMKQRAEARRDRSRTPRRQHHRRLSLPRRHTASRSLSNSPRRADILASLGEFKALSVDRVNEPFVIRELIDIAQAKPPGLEDRTFHSVMRLTTGVHEAETQLTMMHYANMCQVLEWSRDVDLAPVELLIEGGARISGQLR</sequence>
<feature type="non-terminal residue" evidence="2">
    <location>
        <position position="454"/>
    </location>
</feature>
<proteinExistence type="predicted"/>
<feature type="compositionally biased region" description="Basic and acidic residues" evidence="1">
    <location>
        <begin position="317"/>
        <end position="328"/>
    </location>
</feature>
<evidence type="ECO:0000313" key="2">
    <source>
        <dbReference type="EMBL" id="KAF4745082.1"/>
    </source>
</evidence>
<protein>
    <submittedName>
        <fullName evidence="2">Uncharacterized protein</fullName>
    </submittedName>
</protein>
<comment type="caution">
    <text evidence="2">The sequence shown here is derived from an EMBL/GenBank/DDBJ whole genome shotgun (WGS) entry which is preliminary data.</text>
</comment>
<accession>A0A7J6TK97</accession>
<feature type="compositionally biased region" description="Basic residues" evidence="1">
    <location>
        <begin position="329"/>
        <end position="346"/>
    </location>
</feature>
<keyword evidence="3" id="KW-1185">Reference proteome</keyword>
<dbReference type="Proteomes" id="UP000553632">
    <property type="component" value="Unassembled WGS sequence"/>
</dbReference>
<dbReference type="AlphaFoldDB" id="A0A7J6TK97"/>